<proteinExistence type="predicted"/>
<sequence>MQNRPNYDRFVRTALNGRNIPLSSMGLLTNQLHFYCTLSGKSRKFSSSTLEVPPAPPKWPFFIRELNSSLRDTSDMGMRSHRISKRVFISLESTVIMVWLC</sequence>
<comment type="caution">
    <text evidence="1">The sequence shown here is derived from an EMBL/GenBank/DDBJ whole genome shotgun (WGS) entry which is preliminary data.</text>
</comment>
<dbReference type="Proteomes" id="UP000499080">
    <property type="component" value="Unassembled WGS sequence"/>
</dbReference>
<evidence type="ECO:0000313" key="1">
    <source>
        <dbReference type="EMBL" id="GBN12735.1"/>
    </source>
</evidence>
<protein>
    <submittedName>
        <fullName evidence="1">Uncharacterized protein</fullName>
    </submittedName>
</protein>
<name>A0A4Y2LDF2_ARAVE</name>
<organism evidence="1 2">
    <name type="scientific">Araneus ventricosus</name>
    <name type="common">Orbweaver spider</name>
    <name type="synonym">Epeira ventricosa</name>
    <dbReference type="NCBI Taxonomy" id="182803"/>
    <lineage>
        <taxon>Eukaryota</taxon>
        <taxon>Metazoa</taxon>
        <taxon>Ecdysozoa</taxon>
        <taxon>Arthropoda</taxon>
        <taxon>Chelicerata</taxon>
        <taxon>Arachnida</taxon>
        <taxon>Araneae</taxon>
        <taxon>Araneomorphae</taxon>
        <taxon>Entelegynae</taxon>
        <taxon>Araneoidea</taxon>
        <taxon>Araneidae</taxon>
        <taxon>Araneus</taxon>
    </lineage>
</organism>
<dbReference type="EMBL" id="BGPR01005711">
    <property type="protein sequence ID" value="GBN12735.1"/>
    <property type="molecule type" value="Genomic_DNA"/>
</dbReference>
<evidence type="ECO:0000313" key="2">
    <source>
        <dbReference type="Proteomes" id="UP000499080"/>
    </source>
</evidence>
<keyword evidence="2" id="KW-1185">Reference proteome</keyword>
<reference evidence="1 2" key="1">
    <citation type="journal article" date="2019" name="Sci. Rep.">
        <title>Orb-weaving spider Araneus ventricosus genome elucidates the spidroin gene catalogue.</title>
        <authorList>
            <person name="Kono N."/>
            <person name="Nakamura H."/>
            <person name="Ohtoshi R."/>
            <person name="Moran D.A.P."/>
            <person name="Shinohara A."/>
            <person name="Yoshida Y."/>
            <person name="Fujiwara M."/>
            <person name="Mori M."/>
            <person name="Tomita M."/>
            <person name="Arakawa K."/>
        </authorList>
    </citation>
    <scope>NUCLEOTIDE SEQUENCE [LARGE SCALE GENOMIC DNA]</scope>
</reference>
<gene>
    <name evidence="1" type="ORF">AVEN_174006_1</name>
</gene>
<dbReference type="AlphaFoldDB" id="A0A4Y2LDF2"/>
<accession>A0A4Y2LDF2</accession>